<sequence length="103" mass="11287">MTIQPFSLPSDPATSLSRDAQVEARFTIQAVSEPSALPRILENFALRNMVPTSFSSVQHNNELTVTIVAAPFAYSEAAHLQLRLQNILPVLSVAVEIFPLPEN</sequence>
<reference evidence="1" key="2">
    <citation type="submission" date="2023-01" db="EMBL/GenBank/DDBJ databases">
        <title>Draft genome sequence of Sneathiella chinensis strain NBRC 103408.</title>
        <authorList>
            <person name="Sun Q."/>
            <person name="Mori K."/>
        </authorList>
    </citation>
    <scope>NUCLEOTIDE SEQUENCE</scope>
    <source>
        <strain evidence="1">NBRC 103408</strain>
    </source>
</reference>
<evidence type="ECO:0008006" key="3">
    <source>
        <dbReference type="Google" id="ProtNLM"/>
    </source>
</evidence>
<proteinExistence type="predicted"/>
<name>A0ABQ5U0U5_9PROT</name>
<protein>
    <recommendedName>
        <fullName evidence="3">ACT domain-containing protein</fullName>
    </recommendedName>
</protein>
<evidence type="ECO:0000313" key="1">
    <source>
        <dbReference type="EMBL" id="GLQ05822.1"/>
    </source>
</evidence>
<dbReference type="Proteomes" id="UP001161409">
    <property type="component" value="Unassembled WGS sequence"/>
</dbReference>
<dbReference type="RefSeq" id="WP_169559786.1">
    <property type="nucleotide sequence ID" value="NZ_BSNF01000001.1"/>
</dbReference>
<organism evidence="1 2">
    <name type="scientific">Sneathiella chinensis</name>
    <dbReference type="NCBI Taxonomy" id="349750"/>
    <lineage>
        <taxon>Bacteria</taxon>
        <taxon>Pseudomonadati</taxon>
        <taxon>Pseudomonadota</taxon>
        <taxon>Alphaproteobacteria</taxon>
        <taxon>Sneathiellales</taxon>
        <taxon>Sneathiellaceae</taxon>
        <taxon>Sneathiella</taxon>
    </lineage>
</organism>
<gene>
    <name evidence="1" type="ORF">GCM10007924_10430</name>
</gene>
<evidence type="ECO:0000313" key="2">
    <source>
        <dbReference type="Proteomes" id="UP001161409"/>
    </source>
</evidence>
<reference evidence="1" key="1">
    <citation type="journal article" date="2014" name="Int. J. Syst. Evol. Microbiol.">
        <title>Complete genome of a new Firmicutes species belonging to the dominant human colonic microbiota ('Ruminococcus bicirculans') reveals two chromosomes and a selective capacity to utilize plant glucans.</title>
        <authorList>
            <consortium name="NISC Comparative Sequencing Program"/>
            <person name="Wegmann U."/>
            <person name="Louis P."/>
            <person name="Goesmann A."/>
            <person name="Henrissat B."/>
            <person name="Duncan S.H."/>
            <person name="Flint H.J."/>
        </authorList>
    </citation>
    <scope>NUCLEOTIDE SEQUENCE</scope>
    <source>
        <strain evidence="1">NBRC 103408</strain>
    </source>
</reference>
<comment type="caution">
    <text evidence="1">The sequence shown here is derived from an EMBL/GenBank/DDBJ whole genome shotgun (WGS) entry which is preliminary data.</text>
</comment>
<dbReference type="EMBL" id="BSNF01000001">
    <property type="protein sequence ID" value="GLQ05822.1"/>
    <property type="molecule type" value="Genomic_DNA"/>
</dbReference>
<keyword evidence="2" id="KW-1185">Reference proteome</keyword>
<accession>A0ABQ5U0U5</accession>